<dbReference type="PATRIC" id="fig|512763.3.peg.2279"/>
<dbReference type="RefSeq" id="WP_062543768.1">
    <property type="nucleotide sequence ID" value="NZ_CP012643.1"/>
</dbReference>
<evidence type="ECO:0000256" key="2">
    <source>
        <dbReference type="SAM" id="Phobius"/>
    </source>
</evidence>
<dbReference type="KEGG" id="rti:DC20_10345"/>
<keyword evidence="2" id="KW-0472">Membrane</keyword>
<feature type="transmembrane region" description="Helical" evidence="2">
    <location>
        <begin position="47"/>
        <end position="69"/>
    </location>
</feature>
<evidence type="ECO:0000256" key="1">
    <source>
        <dbReference type="SAM" id="MobiDB-lite"/>
    </source>
</evidence>
<keyword evidence="4" id="KW-1185">Reference proteome</keyword>
<evidence type="ECO:0000313" key="4">
    <source>
        <dbReference type="Proteomes" id="UP000061382"/>
    </source>
</evidence>
<dbReference type="STRING" id="512763.DC20_10345"/>
<sequence length="164" mass="18427">METLKKAINILVMVYLLIAFLFLLRILSVSKFVALFDLTDNAEFFNYLLWGGAVLLLTELLLENAYIATLKRSLGRESRQHAELRAKHTEWKAKHYDQQLKTSAAPLIPESGSARPEPIPPATGPHAEQTWTTEQGPIITPAPMPPTLNPDQNPNLPPTDRRPH</sequence>
<feature type="transmembrane region" description="Helical" evidence="2">
    <location>
        <begin position="7"/>
        <end position="27"/>
    </location>
</feature>
<gene>
    <name evidence="3" type="ORF">DC20_10345</name>
</gene>
<feature type="region of interest" description="Disordered" evidence="1">
    <location>
        <begin position="105"/>
        <end position="164"/>
    </location>
</feature>
<proteinExistence type="predicted"/>
<dbReference type="EMBL" id="CP012643">
    <property type="protein sequence ID" value="ALI99306.1"/>
    <property type="molecule type" value="Genomic_DNA"/>
</dbReference>
<evidence type="ECO:0000313" key="3">
    <source>
        <dbReference type="EMBL" id="ALI99306.1"/>
    </source>
</evidence>
<dbReference type="OrthoDB" id="894390at2"/>
<keyword evidence="2" id="KW-0812">Transmembrane</keyword>
<accession>A0A0P0CC70</accession>
<reference evidence="3 4" key="1">
    <citation type="submission" date="2015-08" db="EMBL/GenBank/DDBJ databases">
        <title>Complete genome sequence of Rufibacter tibetensis strain 1351t, a radiation-resistant bacterium from tibet plateau.</title>
        <authorList>
            <person name="Dai J."/>
        </authorList>
    </citation>
    <scope>NUCLEOTIDE SEQUENCE [LARGE SCALE GENOMIC DNA]</scope>
    <source>
        <strain evidence="3 4">1351</strain>
    </source>
</reference>
<organism evidence="3 4">
    <name type="scientific">Rufibacter tibetensis</name>
    <dbReference type="NCBI Taxonomy" id="512763"/>
    <lineage>
        <taxon>Bacteria</taxon>
        <taxon>Pseudomonadati</taxon>
        <taxon>Bacteroidota</taxon>
        <taxon>Cytophagia</taxon>
        <taxon>Cytophagales</taxon>
        <taxon>Hymenobacteraceae</taxon>
        <taxon>Rufibacter</taxon>
    </lineage>
</organism>
<dbReference type="AlphaFoldDB" id="A0A0P0CC70"/>
<protein>
    <submittedName>
        <fullName evidence="3">Uncharacterized protein</fullName>
    </submittedName>
</protein>
<dbReference type="Proteomes" id="UP000061382">
    <property type="component" value="Chromosome"/>
</dbReference>
<keyword evidence="2" id="KW-1133">Transmembrane helix</keyword>
<name>A0A0P0CC70_9BACT</name>